<protein>
    <submittedName>
        <fullName evidence="1">Uncharacterized protein</fullName>
    </submittedName>
</protein>
<accession>Q5C4S5</accession>
<organism evidence="1">
    <name type="scientific">Schistosoma japonicum</name>
    <name type="common">Blood fluke</name>
    <dbReference type="NCBI Taxonomy" id="6182"/>
    <lineage>
        <taxon>Eukaryota</taxon>
        <taxon>Metazoa</taxon>
        <taxon>Spiralia</taxon>
        <taxon>Lophotrochozoa</taxon>
        <taxon>Platyhelminthes</taxon>
        <taxon>Trematoda</taxon>
        <taxon>Digenea</taxon>
        <taxon>Strigeidida</taxon>
        <taxon>Schistosomatoidea</taxon>
        <taxon>Schistosomatidae</taxon>
        <taxon>Schistosoma</taxon>
    </lineage>
</organism>
<name>Q5C4S5_SCHJA</name>
<reference evidence="1" key="2">
    <citation type="journal article" date="2006" name="PLoS Pathog.">
        <title>New perspectives on host-parasite interplay by comparative transcriptomic and proteomic analyses of Schistosoma japonicum.</title>
        <authorList>
            <person name="Liu F."/>
            <person name="Lu J."/>
            <person name="Hu W."/>
            <person name="Wang S.Y."/>
            <person name="Cui S.J."/>
            <person name="Chi M."/>
            <person name="Yan Q."/>
            <person name="Wang X.R."/>
            <person name="Song H.D."/>
            <person name="Xu X.N."/>
            <person name="Wang J.J."/>
            <person name="Zhang X.L."/>
            <person name="Zhang X."/>
            <person name="Wang Z.Q."/>
            <person name="Xue C.L."/>
            <person name="Brindley P.J."/>
            <person name="McManus D.P."/>
            <person name="Yang P.Y."/>
            <person name="Feng Z."/>
            <person name="Chen Z."/>
            <person name="Han Z.G."/>
        </authorList>
    </citation>
    <scope>NUCLEOTIDE SEQUENCE</scope>
</reference>
<sequence>MKVLNTERSQFLNHGVHLLILLMI</sequence>
<reference evidence="1" key="1">
    <citation type="submission" date="2005-03" db="EMBL/GenBank/DDBJ databases">
        <authorList>
            <person name="Han Z."/>
        </authorList>
    </citation>
    <scope>NUCLEOTIDE SEQUENCE</scope>
</reference>
<dbReference type="AlphaFoldDB" id="Q5C4S5"/>
<evidence type="ECO:0000313" key="1">
    <source>
        <dbReference type="EMBL" id="AAX25349.1"/>
    </source>
</evidence>
<proteinExistence type="evidence at transcript level"/>
<dbReference type="EMBL" id="AY809460">
    <property type="protein sequence ID" value="AAX25349.1"/>
    <property type="molecule type" value="mRNA"/>
</dbReference>